<gene>
    <name evidence="2" type="ORF">H9847_05785</name>
</gene>
<name>A0A948WZQ3_9GAMM</name>
<feature type="region of interest" description="Disordered" evidence="1">
    <location>
        <begin position="51"/>
        <end position="72"/>
    </location>
</feature>
<reference evidence="2" key="1">
    <citation type="journal article" date="2021" name="PeerJ">
        <title>Extensive microbial diversity within the chicken gut microbiome revealed by metagenomics and culture.</title>
        <authorList>
            <person name="Gilroy R."/>
            <person name="Ravi A."/>
            <person name="Getino M."/>
            <person name="Pursley I."/>
            <person name="Horton D.L."/>
            <person name="Alikhan N.F."/>
            <person name="Baker D."/>
            <person name="Gharbi K."/>
            <person name="Hall N."/>
            <person name="Watson M."/>
            <person name="Adriaenssens E.M."/>
            <person name="Foster-Nyarko E."/>
            <person name="Jarju S."/>
            <person name="Secka A."/>
            <person name="Antonio M."/>
            <person name="Oren A."/>
            <person name="Chaudhuri R.R."/>
            <person name="La Ragione R."/>
            <person name="Hildebrand F."/>
            <person name="Pallen M.J."/>
        </authorList>
    </citation>
    <scope>NUCLEOTIDE SEQUENCE</scope>
    <source>
        <strain evidence="2">378</strain>
    </source>
</reference>
<reference evidence="2" key="2">
    <citation type="submission" date="2021-04" db="EMBL/GenBank/DDBJ databases">
        <authorList>
            <person name="Gilroy R."/>
        </authorList>
    </citation>
    <scope>NUCLEOTIDE SEQUENCE</scope>
    <source>
        <strain evidence="2">378</strain>
    </source>
</reference>
<evidence type="ECO:0000256" key="1">
    <source>
        <dbReference type="SAM" id="MobiDB-lite"/>
    </source>
</evidence>
<protein>
    <submittedName>
        <fullName evidence="2">Uncharacterized protein</fullName>
    </submittedName>
</protein>
<dbReference type="EMBL" id="JAHLFE010000114">
    <property type="protein sequence ID" value="MBU3844364.1"/>
    <property type="molecule type" value="Genomic_DNA"/>
</dbReference>
<feature type="compositionally biased region" description="Polar residues" evidence="1">
    <location>
        <begin position="15"/>
        <end position="29"/>
    </location>
</feature>
<accession>A0A948WZQ3</accession>
<organism evidence="2 3">
    <name type="scientific">Candidatus Anaerobiospirillum pullicola</name>
    <dbReference type="NCBI Taxonomy" id="2838451"/>
    <lineage>
        <taxon>Bacteria</taxon>
        <taxon>Pseudomonadati</taxon>
        <taxon>Pseudomonadota</taxon>
        <taxon>Gammaproteobacteria</taxon>
        <taxon>Aeromonadales</taxon>
        <taxon>Succinivibrionaceae</taxon>
        <taxon>Anaerobiospirillum</taxon>
    </lineage>
</organism>
<evidence type="ECO:0000313" key="3">
    <source>
        <dbReference type="Proteomes" id="UP000733611"/>
    </source>
</evidence>
<proteinExistence type="predicted"/>
<feature type="region of interest" description="Disordered" evidence="1">
    <location>
        <begin position="1"/>
        <end position="29"/>
    </location>
</feature>
<sequence length="72" mass="8370">MASSCAHTRGKRPQSKQASGETRVNSERIQTQTQIVLSYKRCKDKDVVKKYAKEEEEEEIKGKREIEEEENL</sequence>
<dbReference type="Proteomes" id="UP000733611">
    <property type="component" value="Unassembled WGS sequence"/>
</dbReference>
<dbReference type="AlphaFoldDB" id="A0A948WZQ3"/>
<comment type="caution">
    <text evidence="2">The sequence shown here is derived from an EMBL/GenBank/DDBJ whole genome shotgun (WGS) entry which is preliminary data.</text>
</comment>
<evidence type="ECO:0000313" key="2">
    <source>
        <dbReference type="EMBL" id="MBU3844364.1"/>
    </source>
</evidence>